<name>A0A7C9JB27_9ACTN</name>
<dbReference type="AlphaFoldDB" id="A0A7C9JB27"/>
<evidence type="ECO:0000313" key="2">
    <source>
        <dbReference type="Proteomes" id="UP000479526"/>
    </source>
</evidence>
<accession>A0A7C9JB27</accession>
<reference evidence="1 2" key="1">
    <citation type="submission" date="2020-01" db="EMBL/GenBank/DDBJ databases">
        <title>Herbidospora sp. NEAU-GS84 nov., a novel actinomycete isolated from soil.</title>
        <authorList>
            <person name="Han L."/>
        </authorList>
    </citation>
    <scope>NUCLEOTIDE SEQUENCE [LARGE SCALE GENOMIC DNA]</scope>
    <source>
        <strain evidence="1 2">NEAU-GS84</strain>
    </source>
</reference>
<proteinExistence type="predicted"/>
<protein>
    <submittedName>
        <fullName evidence="1">Uncharacterized protein</fullName>
    </submittedName>
</protein>
<keyword evidence="2" id="KW-1185">Reference proteome</keyword>
<sequence>MYVIGEPDPTAQAQIAAPPQEALHHLAGVLELIELAPWAGGPQNPGKPGGNMRIMPFGERGLITYVVLEPQREIYIVRVQWI</sequence>
<organism evidence="1 2">
    <name type="scientific">Herbidospora solisilvae</name>
    <dbReference type="NCBI Taxonomy" id="2696284"/>
    <lineage>
        <taxon>Bacteria</taxon>
        <taxon>Bacillati</taxon>
        <taxon>Actinomycetota</taxon>
        <taxon>Actinomycetes</taxon>
        <taxon>Streptosporangiales</taxon>
        <taxon>Streptosporangiaceae</taxon>
        <taxon>Herbidospora</taxon>
    </lineage>
</organism>
<comment type="caution">
    <text evidence="1">The sequence shown here is derived from an EMBL/GenBank/DDBJ whole genome shotgun (WGS) entry which is preliminary data.</text>
</comment>
<dbReference type="Proteomes" id="UP000479526">
    <property type="component" value="Unassembled WGS sequence"/>
</dbReference>
<dbReference type="RefSeq" id="WP_161478903.1">
    <property type="nucleotide sequence ID" value="NZ_WXEW01000002.1"/>
</dbReference>
<dbReference type="EMBL" id="WXEW01000002">
    <property type="protein sequence ID" value="NAS21441.1"/>
    <property type="molecule type" value="Genomic_DNA"/>
</dbReference>
<gene>
    <name evidence="1" type="ORF">GT755_07040</name>
</gene>
<evidence type="ECO:0000313" key="1">
    <source>
        <dbReference type="EMBL" id="NAS21441.1"/>
    </source>
</evidence>